<dbReference type="EMBL" id="MHSK01000026">
    <property type="protein sequence ID" value="OHA41743.1"/>
    <property type="molecule type" value="Genomic_DNA"/>
</dbReference>
<protein>
    <submittedName>
        <fullName evidence="1">Uncharacterized protein</fullName>
    </submittedName>
</protein>
<comment type="caution">
    <text evidence="1">The sequence shown here is derived from an EMBL/GenBank/DDBJ whole genome shotgun (WGS) entry which is preliminary data.</text>
</comment>
<evidence type="ECO:0000313" key="1">
    <source>
        <dbReference type="EMBL" id="OHA41743.1"/>
    </source>
</evidence>
<reference evidence="1 2" key="1">
    <citation type="journal article" date="2016" name="Nat. Commun.">
        <title>Thousands of microbial genomes shed light on interconnected biogeochemical processes in an aquifer system.</title>
        <authorList>
            <person name="Anantharaman K."/>
            <person name="Brown C.T."/>
            <person name="Hug L.A."/>
            <person name="Sharon I."/>
            <person name="Castelle C.J."/>
            <person name="Probst A.J."/>
            <person name="Thomas B.C."/>
            <person name="Singh A."/>
            <person name="Wilkins M.J."/>
            <person name="Karaoz U."/>
            <person name="Brodie E.L."/>
            <person name="Williams K.H."/>
            <person name="Hubbard S.S."/>
            <person name="Banfield J.F."/>
        </authorList>
    </citation>
    <scope>NUCLEOTIDE SEQUENCE [LARGE SCALE GENOMIC DNA]</scope>
</reference>
<dbReference type="Proteomes" id="UP000177269">
    <property type="component" value="Unassembled WGS sequence"/>
</dbReference>
<evidence type="ECO:0000313" key="2">
    <source>
        <dbReference type="Proteomes" id="UP000177269"/>
    </source>
</evidence>
<organism evidence="1 2">
    <name type="scientific">Candidatus Taylorbacteria bacterium RIFCSPLOWO2_12_FULL_43_20</name>
    <dbReference type="NCBI Taxonomy" id="1802332"/>
    <lineage>
        <taxon>Bacteria</taxon>
        <taxon>Candidatus Tayloriibacteriota</taxon>
    </lineage>
</organism>
<accession>A0A1G2P0D0</accession>
<name>A0A1G2P0D0_9BACT</name>
<proteinExistence type="predicted"/>
<gene>
    <name evidence="1" type="ORF">A3G52_04235</name>
</gene>
<sequence>MSTQTLSLSEEARKIMADYMGLSFGDKKVQCPYYNNRRGGIRAGLRPLIGKGSPDEITEEVILIALKSRENIKGMDEKDLKRFIVDRKIGIDCSGLAYYILDAESRSKNLGSLKKNLRPVNGTNFLRKLICKIRPVESAGVTSFSSEKNSKEIKINDARPGDFIAMLNTGPEKNYHHILVLTETMSENGNIKQIKYVHSYAWPEDGKYGHGVREGCIEITDVQEPIQKQIWTEQSKSGDENITQRRAIEAGMTSVRRLNWFH</sequence>
<dbReference type="AlphaFoldDB" id="A0A1G2P0D0"/>